<feature type="domain" description="AB hydrolase-1" evidence="2">
    <location>
        <begin position="45"/>
        <end position="275"/>
    </location>
</feature>
<dbReference type="PANTHER" id="PTHR43798:SF33">
    <property type="entry name" value="HYDROLASE, PUTATIVE (AFU_ORTHOLOGUE AFUA_2G14860)-RELATED"/>
    <property type="match status" value="1"/>
</dbReference>
<dbReference type="InterPro" id="IPR029058">
    <property type="entry name" value="AB_hydrolase_fold"/>
</dbReference>
<organism evidence="3 4">
    <name type="scientific">Goodfellowiella coeruleoviolacea</name>
    <dbReference type="NCBI Taxonomy" id="334858"/>
    <lineage>
        <taxon>Bacteria</taxon>
        <taxon>Bacillati</taxon>
        <taxon>Actinomycetota</taxon>
        <taxon>Actinomycetes</taxon>
        <taxon>Pseudonocardiales</taxon>
        <taxon>Pseudonocardiaceae</taxon>
        <taxon>Goodfellowiella</taxon>
    </lineage>
</organism>
<evidence type="ECO:0000313" key="4">
    <source>
        <dbReference type="Proteomes" id="UP001206128"/>
    </source>
</evidence>
<dbReference type="GO" id="GO:0003824">
    <property type="term" value="F:catalytic activity"/>
    <property type="evidence" value="ECO:0007669"/>
    <property type="project" value="UniProtKB-ARBA"/>
</dbReference>
<keyword evidence="4" id="KW-1185">Reference proteome</keyword>
<name>A0AAE3GGF9_9PSEU</name>
<dbReference type="Gene3D" id="3.40.50.1820">
    <property type="entry name" value="alpha/beta hydrolase"/>
    <property type="match status" value="1"/>
</dbReference>
<reference evidence="3" key="1">
    <citation type="submission" date="2022-06" db="EMBL/GenBank/DDBJ databases">
        <title>Genomic Encyclopedia of Archaeal and Bacterial Type Strains, Phase II (KMG-II): from individual species to whole genera.</title>
        <authorList>
            <person name="Goeker M."/>
        </authorList>
    </citation>
    <scope>NUCLEOTIDE SEQUENCE</scope>
    <source>
        <strain evidence="3">DSM 43935</strain>
    </source>
</reference>
<dbReference type="InterPro" id="IPR000073">
    <property type="entry name" value="AB_hydrolase_1"/>
</dbReference>
<protein>
    <submittedName>
        <fullName evidence="3">Pimeloyl-ACP methyl ester carboxylesterase</fullName>
    </submittedName>
</protein>
<dbReference type="EMBL" id="JAMTCK010000011">
    <property type="protein sequence ID" value="MCP2167801.1"/>
    <property type="molecule type" value="Genomic_DNA"/>
</dbReference>
<dbReference type="Pfam" id="PF12697">
    <property type="entry name" value="Abhydrolase_6"/>
    <property type="match status" value="1"/>
</dbReference>
<comment type="caution">
    <text evidence="3">The sequence shown here is derived from an EMBL/GenBank/DDBJ whole genome shotgun (WGS) entry which is preliminary data.</text>
</comment>
<dbReference type="Proteomes" id="UP001206128">
    <property type="component" value="Unassembled WGS sequence"/>
</dbReference>
<dbReference type="RefSeq" id="WP_253775022.1">
    <property type="nucleotide sequence ID" value="NZ_JAMTCK010000011.1"/>
</dbReference>
<dbReference type="GO" id="GO:0016020">
    <property type="term" value="C:membrane"/>
    <property type="evidence" value="ECO:0007669"/>
    <property type="project" value="TreeGrafter"/>
</dbReference>
<gene>
    <name evidence="3" type="ORF">LX83_004674</name>
</gene>
<dbReference type="PANTHER" id="PTHR43798">
    <property type="entry name" value="MONOACYLGLYCEROL LIPASE"/>
    <property type="match status" value="1"/>
</dbReference>
<evidence type="ECO:0000259" key="2">
    <source>
        <dbReference type="Pfam" id="PF12697"/>
    </source>
</evidence>
<sequence>MSALTGQRHPHDRGGHRDEGLVEVNGTALYVTDTAARSATPGPPLLLLHGWGADRRDWDRLAESLSDRHRVLTLDLRGHGRSPASPTSYSPFVLAADVAELLRARLAEPAVLVGHSLGALVVSIVAVEHPATVAALLVVDPAYGRPAGHEGVVAPWVARLRAGDGDLAVALVADSVDPDRAPDLVAWLRSRVRATAPEVIWRTLADIHLGPDSISTEPATRRYLANRACPVLALNRQADRAALEVSFLRGPLSRSLVWPDSGHFPHLEHPARFERLVREWLSIVEGHGAGAFSFASDVVGAPEPPR</sequence>
<dbReference type="AlphaFoldDB" id="A0AAE3GGF9"/>
<feature type="region of interest" description="Disordered" evidence="1">
    <location>
        <begin position="1"/>
        <end position="20"/>
    </location>
</feature>
<dbReference type="SUPFAM" id="SSF53474">
    <property type="entry name" value="alpha/beta-Hydrolases"/>
    <property type="match status" value="1"/>
</dbReference>
<evidence type="ECO:0000256" key="1">
    <source>
        <dbReference type="SAM" id="MobiDB-lite"/>
    </source>
</evidence>
<dbReference type="InterPro" id="IPR050266">
    <property type="entry name" value="AB_hydrolase_sf"/>
</dbReference>
<proteinExistence type="predicted"/>
<evidence type="ECO:0000313" key="3">
    <source>
        <dbReference type="EMBL" id="MCP2167801.1"/>
    </source>
</evidence>
<accession>A0AAE3GGF9</accession>